<sequence>MSLDLAVALNLKLNPSKNVVHVGNSLKLKVNYESRVKLINGDKTIEVKVGILSTKFMLSFNYAHVLIGNDILRLCGTQLINYKEMTLHLENVQCFALCGRKFGFKKNATFSKICRYTNPPHVQEIIDIKVNKLITNGVLEKCDTPRFISNLNISTRKKDDKKRVCVDLRSLNSCIERIPTYLASSETVIAKLSNA</sequence>
<dbReference type="InterPro" id="IPR043502">
    <property type="entry name" value="DNA/RNA_pol_sf"/>
</dbReference>
<keyword evidence="1" id="KW-1185">Reference proteome</keyword>
<accession>A0A0K0F530</accession>
<dbReference type="STRING" id="75913.A0A0K0F530"/>
<name>A0A0K0F530_STRVS</name>
<dbReference type="Gene3D" id="3.30.70.270">
    <property type="match status" value="1"/>
</dbReference>
<organism evidence="1 2">
    <name type="scientific">Strongyloides venezuelensis</name>
    <name type="common">Threadworm</name>
    <dbReference type="NCBI Taxonomy" id="75913"/>
    <lineage>
        <taxon>Eukaryota</taxon>
        <taxon>Metazoa</taxon>
        <taxon>Ecdysozoa</taxon>
        <taxon>Nematoda</taxon>
        <taxon>Chromadorea</taxon>
        <taxon>Rhabditida</taxon>
        <taxon>Tylenchina</taxon>
        <taxon>Panagrolaimomorpha</taxon>
        <taxon>Strongyloidoidea</taxon>
        <taxon>Strongyloididae</taxon>
        <taxon>Strongyloides</taxon>
    </lineage>
</organism>
<protein>
    <submittedName>
        <fullName evidence="2">Recep_L_domain domain-containing protein</fullName>
    </submittedName>
</protein>
<reference evidence="1" key="1">
    <citation type="submission" date="2014-07" db="EMBL/GenBank/DDBJ databases">
        <authorList>
            <person name="Martin A.A"/>
            <person name="De Silva N."/>
        </authorList>
    </citation>
    <scope>NUCLEOTIDE SEQUENCE</scope>
</reference>
<evidence type="ECO:0000313" key="2">
    <source>
        <dbReference type="WBParaSite" id="SVE_0392000.1"/>
    </source>
</evidence>
<dbReference type="Proteomes" id="UP000035680">
    <property type="component" value="Unassembled WGS sequence"/>
</dbReference>
<proteinExistence type="predicted"/>
<evidence type="ECO:0000313" key="1">
    <source>
        <dbReference type="Proteomes" id="UP000035680"/>
    </source>
</evidence>
<reference evidence="2" key="2">
    <citation type="submission" date="2015-08" db="UniProtKB">
        <authorList>
            <consortium name="WormBaseParasite"/>
        </authorList>
    </citation>
    <scope>IDENTIFICATION</scope>
</reference>
<dbReference type="AlphaFoldDB" id="A0A0K0F530"/>
<dbReference type="InterPro" id="IPR043128">
    <property type="entry name" value="Rev_trsase/Diguanyl_cyclase"/>
</dbReference>
<dbReference type="SUPFAM" id="SSF56672">
    <property type="entry name" value="DNA/RNA polymerases"/>
    <property type="match status" value="1"/>
</dbReference>
<dbReference type="WBParaSite" id="SVE_0392000.1">
    <property type="protein sequence ID" value="SVE_0392000.1"/>
    <property type="gene ID" value="SVE_0392000"/>
</dbReference>
<dbReference type="Gene3D" id="3.10.10.10">
    <property type="entry name" value="HIV Type 1 Reverse Transcriptase, subunit A, domain 1"/>
    <property type="match status" value="1"/>
</dbReference>